<dbReference type="InterPro" id="IPR023772">
    <property type="entry name" value="DNA-bd_HTH_TetR-type_CS"/>
</dbReference>
<proteinExistence type="predicted"/>
<dbReference type="AlphaFoldDB" id="A0A944MAQ8"/>
<feature type="domain" description="HTH tetR-type" evidence="5">
    <location>
        <begin position="13"/>
        <end position="73"/>
    </location>
</feature>
<dbReference type="PRINTS" id="PR00455">
    <property type="entry name" value="HTHTETR"/>
</dbReference>
<accession>A0A944MAQ8</accession>
<dbReference type="PANTHER" id="PTHR47506:SF1">
    <property type="entry name" value="HTH-TYPE TRANSCRIPTIONAL REGULATOR YJDC"/>
    <property type="match status" value="1"/>
</dbReference>
<dbReference type="Gene3D" id="1.10.357.10">
    <property type="entry name" value="Tetracycline Repressor, domain 2"/>
    <property type="match status" value="1"/>
</dbReference>
<dbReference type="InterPro" id="IPR011075">
    <property type="entry name" value="TetR_C"/>
</dbReference>
<dbReference type="Pfam" id="PF16925">
    <property type="entry name" value="TetR_C_13"/>
    <property type="match status" value="1"/>
</dbReference>
<dbReference type="Pfam" id="PF00440">
    <property type="entry name" value="TetR_N"/>
    <property type="match status" value="1"/>
</dbReference>
<reference evidence="6 7" key="1">
    <citation type="submission" date="2021-05" db="EMBL/GenBank/DDBJ databases">
        <title>Genetic and Functional Diversity in Clade A Lucinid endosymbionts from the Bahamas.</title>
        <authorList>
            <person name="Giani N.M."/>
            <person name="Engel A.S."/>
            <person name="Campbell B.J."/>
        </authorList>
    </citation>
    <scope>NUCLEOTIDE SEQUENCE [LARGE SCALE GENOMIC DNA]</scope>
    <source>
        <strain evidence="6">LUC16012Gg_MoonRockCtena</strain>
    </source>
</reference>
<evidence type="ECO:0000313" key="6">
    <source>
        <dbReference type="EMBL" id="MBT2990434.1"/>
    </source>
</evidence>
<evidence type="ECO:0000256" key="4">
    <source>
        <dbReference type="PROSITE-ProRule" id="PRU00335"/>
    </source>
</evidence>
<dbReference type="PANTHER" id="PTHR47506">
    <property type="entry name" value="TRANSCRIPTIONAL REGULATORY PROTEIN"/>
    <property type="match status" value="1"/>
</dbReference>
<dbReference type="PROSITE" id="PS50977">
    <property type="entry name" value="HTH_TETR_2"/>
    <property type="match status" value="1"/>
</dbReference>
<dbReference type="GO" id="GO:0003677">
    <property type="term" value="F:DNA binding"/>
    <property type="evidence" value="ECO:0007669"/>
    <property type="project" value="UniProtKB-UniRule"/>
</dbReference>
<sequence length="205" mass="22937">MNGIPSAMHSDADATRRSLLEAAYEEIHRFGFQAASLNAILDRTGVTKGALYHHFGSKLQLGYAVLDEHIAEELERLWFEPLRQHGHPIDVLMETITQMGKHYQSEEITLGCPLNNLAQEMSAIDDGFRERIDTLYKRWLLSIETLLIRGQQEGSVAASVDPADTSYFILASLEGCMSMAKNAQSNQELMRCGKGLMSYLSSLRT</sequence>
<dbReference type="EMBL" id="JAHHGM010000017">
    <property type="protein sequence ID" value="MBT2990434.1"/>
    <property type="molecule type" value="Genomic_DNA"/>
</dbReference>
<evidence type="ECO:0000256" key="1">
    <source>
        <dbReference type="ARBA" id="ARBA00023015"/>
    </source>
</evidence>
<evidence type="ECO:0000256" key="3">
    <source>
        <dbReference type="ARBA" id="ARBA00023163"/>
    </source>
</evidence>
<dbReference type="SUPFAM" id="SSF46689">
    <property type="entry name" value="Homeodomain-like"/>
    <property type="match status" value="1"/>
</dbReference>
<evidence type="ECO:0000313" key="7">
    <source>
        <dbReference type="Proteomes" id="UP000770889"/>
    </source>
</evidence>
<dbReference type="InterPro" id="IPR009057">
    <property type="entry name" value="Homeodomain-like_sf"/>
</dbReference>
<name>A0A944MAQ8_9GAMM</name>
<dbReference type="PROSITE" id="PS01081">
    <property type="entry name" value="HTH_TETR_1"/>
    <property type="match status" value="1"/>
</dbReference>
<dbReference type="SUPFAM" id="SSF48498">
    <property type="entry name" value="Tetracyclin repressor-like, C-terminal domain"/>
    <property type="match status" value="1"/>
</dbReference>
<keyword evidence="1" id="KW-0805">Transcription regulation</keyword>
<evidence type="ECO:0000259" key="5">
    <source>
        <dbReference type="PROSITE" id="PS50977"/>
    </source>
</evidence>
<dbReference type="Proteomes" id="UP000770889">
    <property type="component" value="Unassembled WGS sequence"/>
</dbReference>
<feature type="DNA-binding region" description="H-T-H motif" evidence="4">
    <location>
        <begin position="36"/>
        <end position="55"/>
    </location>
</feature>
<evidence type="ECO:0000256" key="2">
    <source>
        <dbReference type="ARBA" id="ARBA00023125"/>
    </source>
</evidence>
<organism evidence="6 7">
    <name type="scientific">Candidatus Thiodiazotropha taylori</name>
    <dbReference type="NCBI Taxonomy" id="2792791"/>
    <lineage>
        <taxon>Bacteria</taxon>
        <taxon>Pseudomonadati</taxon>
        <taxon>Pseudomonadota</taxon>
        <taxon>Gammaproteobacteria</taxon>
        <taxon>Chromatiales</taxon>
        <taxon>Sedimenticolaceae</taxon>
        <taxon>Candidatus Thiodiazotropha</taxon>
    </lineage>
</organism>
<dbReference type="InterPro" id="IPR036271">
    <property type="entry name" value="Tet_transcr_reg_TetR-rel_C_sf"/>
</dbReference>
<dbReference type="InterPro" id="IPR001647">
    <property type="entry name" value="HTH_TetR"/>
</dbReference>
<keyword evidence="3" id="KW-0804">Transcription</keyword>
<protein>
    <submittedName>
        <fullName evidence="6">TetR/AcrR family transcriptional regulator</fullName>
    </submittedName>
</protein>
<gene>
    <name evidence="6" type="ORF">KME65_15870</name>
</gene>
<comment type="caution">
    <text evidence="6">The sequence shown here is derived from an EMBL/GenBank/DDBJ whole genome shotgun (WGS) entry which is preliminary data.</text>
</comment>
<keyword evidence="2 4" id="KW-0238">DNA-binding</keyword>